<sequence length="395" mass="44029">MIRVMMTILGVLLLLGCSEAQKKPLLYQVKEQQFFIEVPAQGELFAAKSTVISAPRSRYGAQTIAWLAPEFTQVKAGEVIAKFDAENLVRQSESKKHDLTLSGEDVRQKQAELDVSLSALNKDIVIVEEEKTFSNKYQINDESILSKLEILEAMQDGEYLATKQGYLQWKEASFSETASGEMELLSMKVNQHQTKLDTINDGLQKLELKAPHDGLLVYSANWRGEKTKAGQSAWAGQKLAELPDSSMMKSKLFVKEKEAIGLAVGQKVNMRLNAASSKVFEGNVESVARFPQSIRRGDPQKYIEVIVNIETQDPQLFVPGRKLNATINVLPEQKQLIVPLQAVFSEDNQYFVFLYIDDEFVKSPVELGQISQSHAVIVNGVAPDSFVSLINKEAS</sequence>
<reference evidence="1 2" key="1">
    <citation type="submission" date="2023-03" db="EMBL/GenBank/DDBJ databases">
        <title>Draft genome sequence of Thalassotalea eurytherma JCM 18482T.</title>
        <authorList>
            <person name="Sawabe T."/>
        </authorList>
    </citation>
    <scope>NUCLEOTIDE SEQUENCE [LARGE SCALE GENOMIC DNA]</scope>
    <source>
        <strain evidence="1 2">JCM 18482</strain>
    </source>
</reference>
<dbReference type="PANTHER" id="PTHR30469">
    <property type="entry name" value="MULTIDRUG RESISTANCE PROTEIN MDTA"/>
    <property type="match status" value="1"/>
</dbReference>
<keyword evidence="2" id="KW-1185">Reference proteome</keyword>
<dbReference type="PROSITE" id="PS51257">
    <property type="entry name" value="PROKAR_LIPOPROTEIN"/>
    <property type="match status" value="1"/>
</dbReference>
<protein>
    <recommendedName>
        <fullName evidence="3">HlyD family efflux transporter periplasmic adaptor subunit</fullName>
    </recommendedName>
</protein>
<comment type="caution">
    <text evidence="1">The sequence shown here is derived from an EMBL/GenBank/DDBJ whole genome shotgun (WGS) entry which is preliminary data.</text>
</comment>
<proteinExistence type="predicted"/>
<gene>
    <name evidence="1" type="ORF">theurythT_11220</name>
</gene>
<evidence type="ECO:0000313" key="1">
    <source>
        <dbReference type="EMBL" id="GLX81670.1"/>
    </source>
</evidence>
<organism evidence="1 2">
    <name type="scientific">Thalassotalea eurytherma</name>
    <dbReference type="NCBI Taxonomy" id="1144278"/>
    <lineage>
        <taxon>Bacteria</taxon>
        <taxon>Pseudomonadati</taxon>
        <taxon>Pseudomonadota</taxon>
        <taxon>Gammaproteobacteria</taxon>
        <taxon>Alteromonadales</taxon>
        <taxon>Colwelliaceae</taxon>
        <taxon>Thalassotalea</taxon>
    </lineage>
</organism>
<evidence type="ECO:0000313" key="2">
    <source>
        <dbReference type="Proteomes" id="UP001157133"/>
    </source>
</evidence>
<accession>A0ABQ6H4K2</accession>
<dbReference type="PANTHER" id="PTHR30469:SF33">
    <property type="entry name" value="SLR1207 PROTEIN"/>
    <property type="match status" value="1"/>
</dbReference>
<name>A0ABQ6H4K2_9GAMM</name>
<dbReference type="Gene3D" id="2.40.420.20">
    <property type="match status" value="1"/>
</dbReference>
<dbReference type="EMBL" id="BSSU01000005">
    <property type="protein sequence ID" value="GLX81670.1"/>
    <property type="molecule type" value="Genomic_DNA"/>
</dbReference>
<dbReference type="Gene3D" id="2.40.30.170">
    <property type="match status" value="1"/>
</dbReference>
<dbReference type="Proteomes" id="UP001157133">
    <property type="component" value="Unassembled WGS sequence"/>
</dbReference>
<evidence type="ECO:0008006" key="3">
    <source>
        <dbReference type="Google" id="ProtNLM"/>
    </source>
</evidence>